<dbReference type="GO" id="GO:0003677">
    <property type="term" value="F:DNA binding"/>
    <property type="evidence" value="ECO:0007669"/>
    <property type="project" value="InterPro"/>
</dbReference>
<dbReference type="Proteomes" id="UP000236736">
    <property type="component" value="Unassembled WGS sequence"/>
</dbReference>
<accession>A0A1H6AA29</accession>
<dbReference type="GO" id="GO:0006313">
    <property type="term" value="P:DNA transposition"/>
    <property type="evidence" value="ECO:0007669"/>
    <property type="project" value="InterPro"/>
</dbReference>
<dbReference type="Pfam" id="PF01527">
    <property type="entry name" value="HTH_Tnp_1"/>
    <property type="match status" value="1"/>
</dbReference>
<dbReference type="SUPFAM" id="SSF46689">
    <property type="entry name" value="Homeodomain-like"/>
    <property type="match status" value="1"/>
</dbReference>
<dbReference type="InterPro" id="IPR009057">
    <property type="entry name" value="Homeodomain-like_sf"/>
</dbReference>
<evidence type="ECO:0000256" key="1">
    <source>
        <dbReference type="SAM" id="Coils"/>
    </source>
</evidence>
<name>A0A1H6AA29_9BACT</name>
<organism evidence="2 3">
    <name type="scientific">Algoriphagus boritolerans DSM 17298 = JCM 18970</name>
    <dbReference type="NCBI Taxonomy" id="1120964"/>
    <lineage>
        <taxon>Bacteria</taxon>
        <taxon>Pseudomonadati</taxon>
        <taxon>Bacteroidota</taxon>
        <taxon>Cytophagia</taxon>
        <taxon>Cytophagales</taxon>
        <taxon>Cyclobacteriaceae</taxon>
        <taxon>Algoriphagus</taxon>
    </lineage>
</organism>
<protein>
    <submittedName>
        <fullName evidence="2">Transposase</fullName>
    </submittedName>
</protein>
<dbReference type="InterPro" id="IPR036388">
    <property type="entry name" value="WH-like_DNA-bd_sf"/>
</dbReference>
<dbReference type="PANTHER" id="PTHR33215:SF13">
    <property type="entry name" value="PROTEIN DISTAL ANTENNA"/>
    <property type="match status" value="1"/>
</dbReference>
<proteinExistence type="predicted"/>
<sequence length="105" mass="11902">MKDGTRRSFDKEFKKMVVELHKSGKSSNEIGRELGIPGDMVRRWSREFESHGDQSFAGKGKAILSPEQREIAELKKALKEAQIERDILKKAVSIFSKSDNKYSGS</sequence>
<dbReference type="EMBL" id="FNVR01000040">
    <property type="protein sequence ID" value="SEG45558.1"/>
    <property type="molecule type" value="Genomic_DNA"/>
</dbReference>
<dbReference type="InterPro" id="IPR051839">
    <property type="entry name" value="RD_transcriptional_regulator"/>
</dbReference>
<evidence type="ECO:0000313" key="2">
    <source>
        <dbReference type="EMBL" id="SEG45558.1"/>
    </source>
</evidence>
<reference evidence="3" key="1">
    <citation type="submission" date="2016-10" db="EMBL/GenBank/DDBJ databases">
        <authorList>
            <person name="Varghese N."/>
            <person name="Submissions S."/>
        </authorList>
    </citation>
    <scope>NUCLEOTIDE SEQUENCE [LARGE SCALE GENOMIC DNA]</scope>
    <source>
        <strain evidence="3">DSM 17298</strain>
    </source>
</reference>
<dbReference type="InterPro" id="IPR002514">
    <property type="entry name" value="Transposase_8"/>
</dbReference>
<dbReference type="Gene3D" id="1.10.10.10">
    <property type="entry name" value="Winged helix-like DNA-binding domain superfamily/Winged helix DNA-binding domain"/>
    <property type="match status" value="1"/>
</dbReference>
<gene>
    <name evidence="2" type="ORF">SAMN03080598_04011</name>
</gene>
<dbReference type="PANTHER" id="PTHR33215">
    <property type="entry name" value="PROTEIN DISTAL ANTENNA"/>
    <property type="match status" value="1"/>
</dbReference>
<feature type="coiled-coil region" evidence="1">
    <location>
        <begin position="64"/>
        <end position="91"/>
    </location>
</feature>
<dbReference type="AlphaFoldDB" id="A0A1H6AA29"/>
<keyword evidence="1" id="KW-0175">Coiled coil</keyword>
<keyword evidence="3" id="KW-1185">Reference proteome</keyword>
<dbReference type="GO" id="GO:0004803">
    <property type="term" value="F:transposase activity"/>
    <property type="evidence" value="ECO:0007669"/>
    <property type="project" value="InterPro"/>
</dbReference>
<evidence type="ECO:0000313" key="3">
    <source>
        <dbReference type="Proteomes" id="UP000236736"/>
    </source>
</evidence>